<name>A0ABN3JR06_9ACTN</name>
<dbReference type="InterPro" id="IPR037069">
    <property type="entry name" value="AcylCoA_DH/ox_N_sf"/>
</dbReference>
<dbReference type="PROSITE" id="PS00073">
    <property type="entry name" value="ACYL_COA_DH_2"/>
    <property type="match status" value="1"/>
</dbReference>
<dbReference type="PIRSF" id="PIRSF016578">
    <property type="entry name" value="HsaA"/>
    <property type="match status" value="1"/>
</dbReference>
<dbReference type="RefSeq" id="WP_344603404.1">
    <property type="nucleotide sequence ID" value="NZ_BAAATK010000016.1"/>
</dbReference>
<keyword evidence="3 5" id="KW-0285">Flavoprotein</keyword>
<dbReference type="InterPro" id="IPR006091">
    <property type="entry name" value="Acyl-CoA_Oxase/DH_mid-dom"/>
</dbReference>
<dbReference type="InterPro" id="IPR036250">
    <property type="entry name" value="AcylCo_DH-like_C"/>
</dbReference>
<evidence type="ECO:0000313" key="10">
    <source>
        <dbReference type="Proteomes" id="UP001500460"/>
    </source>
</evidence>
<evidence type="ECO:0000313" key="9">
    <source>
        <dbReference type="EMBL" id="GAA2437851.1"/>
    </source>
</evidence>
<reference evidence="9 10" key="1">
    <citation type="journal article" date="2019" name="Int. J. Syst. Evol. Microbiol.">
        <title>The Global Catalogue of Microorganisms (GCM) 10K type strain sequencing project: providing services to taxonomists for standard genome sequencing and annotation.</title>
        <authorList>
            <consortium name="The Broad Institute Genomics Platform"/>
            <consortium name="The Broad Institute Genome Sequencing Center for Infectious Disease"/>
            <person name="Wu L."/>
            <person name="Ma J."/>
        </authorList>
    </citation>
    <scope>NUCLEOTIDE SEQUENCE [LARGE SCALE GENOMIC DNA]</scope>
    <source>
        <strain evidence="9 10">JCM 6922</strain>
    </source>
</reference>
<dbReference type="Pfam" id="PF00441">
    <property type="entry name" value="Acyl-CoA_dh_1"/>
    <property type="match status" value="1"/>
</dbReference>
<gene>
    <name evidence="9" type="ORF">GCM10010421_29870</name>
</gene>
<dbReference type="Proteomes" id="UP001500460">
    <property type="component" value="Unassembled WGS sequence"/>
</dbReference>
<comment type="caution">
    <text evidence="9">The sequence shown here is derived from an EMBL/GenBank/DDBJ whole genome shotgun (WGS) entry which is preliminary data.</text>
</comment>
<dbReference type="PANTHER" id="PTHR43884">
    <property type="entry name" value="ACYL-COA DEHYDROGENASE"/>
    <property type="match status" value="1"/>
</dbReference>
<dbReference type="SUPFAM" id="SSF56645">
    <property type="entry name" value="Acyl-CoA dehydrogenase NM domain-like"/>
    <property type="match status" value="1"/>
</dbReference>
<evidence type="ECO:0000259" key="6">
    <source>
        <dbReference type="Pfam" id="PF00441"/>
    </source>
</evidence>
<evidence type="ECO:0000256" key="5">
    <source>
        <dbReference type="RuleBase" id="RU362125"/>
    </source>
</evidence>
<dbReference type="InterPro" id="IPR046373">
    <property type="entry name" value="Acyl-CoA_Oxase/DH_mid-dom_sf"/>
</dbReference>
<evidence type="ECO:0000256" key="3">
    <source>
        <dbReference type="ARBA" id="ARBA00022630"/>
    </source>
</evidence>
<keyword evidence="5" id="KW-0560">Oxidoreductase</keyword>
<dbReference type="Gene3D" id="2.40.110.10">
    <property type="entry name" value="Butyryl-CoA Dehydrogenase, subunit A, domain 2"/>
    <property type="match status" value="1"/>
</dbReference>
<feature type="domain" description="Acyl-CoA dehydrogenase/oxidase C-terminal" evidence="6">
    <location>
        <begin position="229"/>
        <end position="377"/>
    </location>
</feature>
<dbReference type="InterPro" id="IPR006089">
    <property type="entry name" value="Acyl-CoA_DH_CS"/>
</dbReference>
<dbReference type="SUPFAM" id="SSF47203">
    <property type="entry name" value="Acyl-CoA dehydrogenase C-terminal domain-like"/>
    <property type="match status" value="1"/>
</dbReference>
<dbReference type="PANTHER" id="PTHR43884:SF12">
    <property type="entry name" value="ISOVALERYL-COA DEHYDROGENASE, MITOCHONDRIAL-RELATED"/>
    <property type="match status" value="1"/>
</dbReference>
<feature type="domain" description="Acyl-CoA dehydrogenase/oxidase N-terminal" evidence="8">
    <location>
        <begin position="6"/>
        <end position="117"/>
    </location>
</feature>
<accession>A0ABN3JR06</accession>
<organism evidence="9 10">
    <name type="scientific">Streptomyces glaucus</name>
    <dbReference type="NCBI Taxonomy" id="284029"/>
    <lineage>
        <taxon>Bacteria</taxon>
        <taxon>Bacillati</taxon>
        <taxon>Actinomycetota</taxon>
        <taxon>Actinomycetes</taxon>
        <taxon>Kitasatosporales</taxon>
        <taxon>Streptomycetaceae</taxon>
        <taxon>Streptomyces</taxon>
    </lineage>
</organism>
<protein>
    <submittedName>
        <fullName evidence="9">Acyl-CoA dehydrogenase family protein</fullName>
    </submittedName>
</protein>
<dbReference type="Gene3D" id="1.10.540.10">
    <property type="entry name" value="Acyl-CoA dehydrogenase/oxidase, N-terminal domain"/>
    <property type="match status" value="1"/>
</dbReference>
<keyword evidence="4 5" id="KW-0274">FAD</keyword>
<feature type="domain" description="Acyl-CoA oxidase/dehydrogenase middle" evidence="7">
    <location>
        <begin position="122"/>
        <end position="217"/>
    </location>
</feature>
<comment type="cofactor">
    <cofactor evidence="1 5">
        <name>FAD</name>
        <dbReference type="ChEBI" id="CHEBI:57692"/>
    </cofactor>
</comment>
<evidence type="ECO:0000259" key="8">
    <source>
        <dbReference type="Pfam" id="PF02771"/>
    </source>
</evidence>
<dbReference type="EMBL" id="BAAATK010000016">
    <property type="protein sequence ID" value="GAA2437851.1"/>
    <property type="molecule type" value="Genomic_DNA"/>
</dbReference>
<evidence type="ECO:0000256" key="2">
    <source>
        <dbReference type="ARBA" id="ARBA00009347"/>
    </source>
</evidence>
<evidence type="ECO:0000259" key="7">
    <source>
        <dbReference type="Pfam" id="PF02770"/>
    </source>
</evidence>
<evidence type="ECO:0000256" key="1">
    <source>
        <dbReference type="ARBA" id="ARBA00001974"/>
    </source>
</evidence>
<comment type="similarity">
    <text evidence="2 5">Belongs to the acyl-CoA dehydrogenase family.</text>
</comment>
<dbReference type="InterPro" id="IPR009075">
    <property type="entry name" value="AcylCo_DH/oxidase_C"/>
</dbReference>
<dbReference type="InterPro" id="IPR013786">
    <property type="entry name" value="AcylCoA_DH/ox_N"/>
</dbReference>
<keyword evidence="10" id="KW-1185">Reference proteome</keyword>
<dbReference type="InterPro" id="IPR009100">
    <property type="entry name" value="AcylCoA_DH/oxidase_NM_dom_sf"/>
</dbReference>
<evidence type="ECO:0000256" key="4">
    <source>
        <dbReference type="ARBA" id="ARBA00022827"/>
    </source>
</evidence>
<sequence>MNLELSEEQTAVRQLARDFVEREIAPHAAAWDRAEEVDRGIVKKLGEVGFLGLTVDEEYGGSGGDHLAYCLVTEELGRGDSSVRGIVSVSLGLVAKTVAAWGSEEQKRRWLPGLVSGAYVGCFGLTEPGTGSDAGRLATRAVRDGGDYVINGTKMFITNGTWADVVLLFARSTDAPGHKGVSAFLVPADTPGLTRRTVHGKLGLRGQATAELVFQDVRVPASALLGEEGRGFSVAMSALAKGRMSVAAGCVGIAQAALDAAVAYAGQREQFGKSIAHHQLVQELISDMAVDVDAARLLTWRVADLIDRGRPFAVESSKAKLFASEAAVRAANNALQVFGGYGYIDEYPVGKLLRDARVMTLYEGTSQIQKLVIGRALTGVSAF</sequence>
<dbReference type="Pfam" id="PF02771">
    <property type="entry name" value="Acyl-CoA_dh_N"/>
    <property type="match status" value="1"/>
</dbReference>
<dbReference type="Pfam" id="PF02770">
    <property type="entry name" value="Acyl-CoA_dh_M"/>
    <property type="match status" value="1"/>
</dbReference>
<proteinExistence type="inferred from homology"/>
<dbReference type="Gene3D" id="1.20.140.10">
    <property type="entry name" value="Butyryl-CoA Dehydrogenase, subunit A, domain 3"/>
    <property type="match status" value="1"/>
</dbReference>